<comment type="caution">
    <text evidence="4">The sequence shown here is derived from an EMBL/GenBank/DDBJ whole genome shotgun (WGS) entry which is preliminary data.</text>
</comment>
<feature type="compositionally biased region" description="Polar residues" evidence="2">
    <location>
        <begin position="30"/>
        <end position="45"/>
    </location>
</feature>
<keyword evidence="1" id="KW-0862">Zinc</keyword>
<sequence length="441" mass="48828">MKFYFPPDLFATLSETKSQWSLGNAAAPATTLSRTLSPDPSTTLDTGLRQCTLPPPSEHTFERGRHIGLGTHESNFEPEPTVSFNIEPRSPELWLPPEIVNVVRSAPYEEDGGYDGLNLGGCSPLRYDDAGTPSNIQSNIPLWLPEYGLNQTTAGEPADLSISLRLPEYEFHQTTAGQSADLNLSLLSSSTSFSHLTPGPSDATTLQVLHPHASQSLLPTVSIPFYPNITTTLPETSSTHAEGPNQPQSVLSVKRKRPKDEVEDDQQTEPNKRKRKIRNANSLTSEVESQRKVKTLRCPDEYKFKNAAMEEKPPLPGSIPDVASSHAAGPSNSLTLKEMKARRREEWEMEMEAVLLNAEEVNGKWYCPLPCKNTGFNRELDLRRHVLQTKIHRPSDVVGAYACDRCPAIFSRKSSLKRHQDTSCCGRWDANEEQGDGVVEG</sequence>
<accession>A0A4S4LVI3</accession>
<evidence type="ECO:0000256" key="2">
    <source>
        <dbReference type="SAM" id="MobiDB-lite"/>
    </source>
</evidence>
<dbReference type="OrthoDB" id="6910977at2759"/>
<evidence type="ECO:0000313" key="4">
    <source>
        <dbReference type="EMBL" id="THH16325.1"/>
    </source>
</evidence>
<dbReference type="AlphaFoldDB" id="A0A4S4LVI3"/>
<evidence type="ECO:0000259" key="3">
    <source>
        <dbReference type="PROSITE" id="PS50157"/>
    </source>
</evidence>
<feature type="compositionally biased region" description="Polar residues" evidence="2">
    <location>
        <begin position="234"/>
        <end position="251"/>
    </location>
</feature>
<dbReference type="Proteomes" id="UP000310158">
    <property type="component" value="Unassembled WGS sequence"/>
</dbReference>
<reference evidence="4 5" key="1">
    <citation type="submission" date="2019-02" db="EMBL/GenBank/DDBJ databases">
        <title>Genome sequencing of the rare red list fungi Bondarzewia mesenterica.</title>
        <authorList>
            <person name="Buettner E."/>
            <person name="Kellner H."/>
        </authorList>
    </citation>
    <scope>NUCLEOTIDE SEQUENCE [LARGE SCALE GENOMIC DNA]</scope>
    <source>
        <strain evidence="4 5">DSM 108281</strain>
    </source>
</reference>
<organism evidence="4 5">
    <name type="scientific">Bondarzewia mesenterica</name>
    <dbReference type="NCBI Taxonomy" id="1095465"/>
    <lineage>
        <taxon>Eukaryota</taxon>
        <taxon>Fungi</taxon>
        <taxon>Dikarya</taxon>
        <taxon>Basidiomycota</taxon>
        <taxon>Agaricomycotina</taxon>
        <taxon>Agaricomycetes</taxon>
        <taxon>Russulales</taxon>
        <taxon>Bondarzewiaceae</taxon>
        <taxon>Bondarzewia</taxon>
    </lineage>
</organism>
<keyword evidence="5" id="KW-1185">Reference proteome</keyword>
<dbReference type="GO" id="GO:0008270">
    <property type="term" value="F:zinc ion binding"/>
    <property type="evidence" value="ECO:0007669"/>
    <property type="project" value="UniProtKB-KW"/>
</dbReference>
<evidence type="ECO:0000313" key="5">
    <source>
        <dbReference type="Proteomes" id="UP000310158"/>
    </source>
</evidence>
<keyword evidence="1" id="KW-0863">Zinc-finger</keyword>
<evidence type="ECO:0000256" key="1">
    <source>
        <dbReference type="PROSITE-ProRule" id="PRU00042"/>
    </source>
</evidence>
<dbReference type="Gene3D" id="3.30.160.60">
    <property type="entry name" value="Classic Zinc Finger"/>
    <property type="match status" value="1"/>
</dbReference>
<keyword evidence="1" id="KW-0479">Metal-binding</keyword>
<dbReference type="EMBL" id="SGPL01000163">
    <property type="protein sequence ID" value="THH16325.1"/>
    <property type="molecule type" value="Genomic_DNA"/>
</dbReference>
<dbReference type="InterPro" id="IPR013087">
    <property type="entry name" value="Znf_C2H2_type"/>
</dbReference>
<feature type="domain" description="C2H2-type" evidence="3">
    <location>
        <begin position="401"/>
        <end position="420"/>
    </location>
</feature>
<gene>
    <name evidence="4" type="ORF">EW146_g4302</name>
</gene>
<feature type="region of interest" description="Disordered" evidence="2">
    <location>
        <begin position="26"/>
        <end position="45"/>
    </location>
</feature>
<feature type="region of interest" description="Disordered" evidence="2">
    <location>
        <begin position="307"/>
        <end position="332"/>
    </location>
</feature>
<dbReference type="PROSITE" id="PS50157">
    <property type="entry name" value="ZINC_FINGER_C2H2_2"/>
    <property type="match status" value="1"/>
</dbReference>
<proteinExistence type="predicted"/>
<protein>
    <recommendedName>
        <fullName evidence="3">C2H2-type domain-containing protein</fullName>
    </recommendedName>
</protein>
<feature type="region of interest" description="Disordered" evidence="2">
    <location>
        <begin position="234"/>
        <end position="294"/>
    </location>
</feature>
<name>A0A4S4LVI3_9AGAM</name>